<organism evidence="1 2">
    <name type="scientific">Desulfovibrio fairfieldensis</name>
    <dbReference type="NCBI Taxonomy" id="44742"/>
    <lineage>
        <taxon>Bacteria</taxon>
        <taxon>Pseudomonadati</taxon>
        <taxon>Thermodesulfobacteriota</taxon>
        <taxon>Desulfovibrionia</taxon>
        <taxon>Desulfovibrionales</taxon>
        <taxon>Desulfovibrionaceae</taxon>
        <taxon>Desulfovibrio</taxon>
    </lineage>
</organism>
<sequence length="219" mass="23363">MREDAPLLAGEGALPLEALVCLRAGEWARDDARGVLRPLDRELLKLAATGESGHPWRCLYYRDGAGCCIYARRPVQCRVLLCADTAPLEALLANRQSLDRCAALEVWAEALAGAGPGLPSAARACWPELAGAHDEACPAGKALALASALGFRPRLAPAPAPLAEEDREAARAELAELVRYDAAFRELCATRGRVPARVLPFLLGRPLAALLWDVGLRVG</sequence>
<dbReference type="STRING" id="44742.AXF13_11215"/>
<name>A0A0X8JL04_9BACT</name>
<evidence type="ECO:0000313" key="1">
    <source>
        <dbReference type="EMBL" id="AMD90641.1"/>
    </source>
</evidence>
<dbReference type="Proteomes" id="UP000069241">
    <property type="component" value="Chromosome"/>
</dbReference>
<dbReference type="EMBL" id="CP014229">
    <property type="protein sequence ID" value="AMD90641.1"/>
    <property type="molecule type" value="Genomic_DNA"/>
</dbReference>
<gene>
    <name evidence="1" type="ORF">AXF13_11215</name>
</gene>
<evidence type="ECO:0000313" key="2">
    <source>
        <dbReference type="Proteomes" id="UP000069241"/>
    </source>
</evidence>
<protein>
    <submittedName>
        <fullName evidence="1">Uncharacterized protein</fullName>
    </submittedName>
</protein>
<dbReference type="AlphaFoldDB" id="A0A0X8JL04"/>
<dbReference type="KEGG" id="dfi:AXF13_11215"/>
<accession>A0A0X8JL04</accession>
<proteinExistence type="predicted"/>
<reference evidence="2" key="1">
    <citation type="submission" date="2016-02" db="EMBL/GenBank/DDBJ databases">
        <authorList>
            <person name="Holder M.E."/>
            <person name="Ajami N.J."/>
            <person name="Petrosino J.F."/>
        </authorList>
    </citation>
    <scope>NUCLEOTIDE SEQUENCE [LARGE SCALE GENOMIC DNA]</scope>
    <source>
        <strain evidence="2">CCUG 45958</strain>
    </source>
</reference>
<keyword evidence="2" id="KW-1185">Reference proteome</keyword>